<gene>
    <name evidence="9" type="ORF">MPUS1402_LOCUS8826</name>
</gene>
<feature type="compositionally biased region" description="Acidic residues" evidence="7">
    <location>
        <begin position="331"/>
        <end position="345"/>
    </location>
</feature>
<evidence type="ECO:0000256" key="4">
    <source>
        <dbReference type="ARBA" id="ARBA00022840"/>
    </source>
</evidence>
<evidence type="ECO:0000259" key="8">
    <source>
        <dbReference type="PROSITE" id="PS50983"/>
    </source>
</evidence>
<dbReference type="InterPro" id="IPR011698">
    <property type="entry name" value="GATase_3"/>
</dbReference>
<keyword evidence="5" id="KW-0460">Magnesium</keyword>
<dbReference type="SUPFAM" id="SSF52540">
    <property type="entry name" value="P-loop containing nucleoside triphosphate hydrolases"/>
    <property type="match status" value="1"/>
</dbReference>
<dbReference type="EMBL" id="HBDY01011658">
    <property type="protein sequence ID" value="CAD8243622.1"/>
    <property type="molecule type" value="Transcribed_RNA"/>
</dbReference>
<feature type="compositionally biased region" description="Basic and acidic residues" evidence="7">
    <location>
        <begin position="635"/>
        <end position="646"/>
    </location>
</feature>
<feature type="region of interest" description="Disordered" evidence="7">
    <location>
        <begin position="227"/>
        <end position="296"/>
    </location>
</feature>
<feature type="compositionally biased region" description="Basic and acidic residues" evidence="7">
    <location>
        <begin position="1153"/>
        <end position="1171"/>
    </location>
</feature>
<dbReference type="Gene3D" id="3.40.50.880">
    <property type="match status" value="1"/>
</dbReference>
<evidence type="ECO:0000313" key="9">
    <source>
        <dbReference type="EMBL" id="CAD8243622.1"/>
    </source>
</evidence>
<comment type="cofactor">
    <cofactor evidence="1">
        <name>Mg(2+)</name>
        <dbReference type="ChEBI" id="CHEBI:18420"/>
    </cofactor>
</comment>
<dbReference type="Pfam" id="PF01656">
    <property type="entry name" value="CbiA"/>
    <property type="match status" value="1"/>
</dbReference>
<evidence type="ECO:0000256" key="2">
    <source>
        <dbReference type="ARBA" id="ARBA00022598"/>
    </source>
</evidence>
<dbReference type="PANTHER" id="PTHR43873:SF1">
    <property type="entry name" value="COBYRINATE A,C-DIAMIDE SYNTHASE"/>
    <property type="match status" value="1"/>
</dbReference>
<reference evidence="9" key="1">
    <citation type="submission" date="2021-01" db="EMBL/GenBank/DDBJ databases">
        <authorList>
            <person name="Corre E."/>
            <person name="Pelletier E."/>
            <person name="Niang G."/>
            <person name="Scheremetjew M."/>
            <person name="Finn R."/>
            <person name="Kale V."/>
            <person name="Holt S."/>
            <person name="Cochrane G."/>
            <person name="Meng A."/>
            <person name="Brown T."/>
            <person name="Cohen L."/>
        </authorList>
    </citation>
    <scope>NUCLEOTIDE SEQUENCE</scope>
    <source>
        <strain evidence="9">RCC1614</strain>
    </source>
</reference>
<evidence type="ECO:0000256" key="1">
    <source>
        <dbReference type="ARBA" id="ARBA00001946"/>
    </source>
</evidence>
<protein>
    <recommendedName>
        <fullName evidence="8">Fe/B12 periplasmic-binding domain-containing protein</fullName>
    </recommendedName>
</protein>
<dbReference type="PANTHER" id="PTHR43873">
    <property type="entry name" value="COBYRINATE A,C-DIAMIDE SYNTHASE"/>
    <property type="match status" value="1"/>
</dbReference>
<dbReference type="SUPFAM" id="SSF52317">
    <property type="entry name" value="Class I glutamine amidotransferase-like"/>
    <property type="match status" value="1"/>
</dbReference>
<organism evidence="9">
    <name type="scientific">Micromonas pusilla</name>
    <name type="common">Picoplanktonic green alga</name>
    <name type="synonym">Chromulina pusilla</name>
    <dbReference type="NCBI Taxonomy" id="38833"/>
    <lineage>
        <taxon>Eukaryota</taxon>
        <taxon>Viridiplantae</taxon>
        <taxon>Chlorophyta</taxon>
        <taxon>Mamiellophyceae</taxon>
        <taxon>Mamiellales</taxon>
        <taxon>Mamiellaceae</taxon>
        <taxon>Micromonas</taxon>
    </lineage>
</organism>
<feature type="compositionally biased region" description="Basic and acidic residues" evidence="7">
    <location>
        <begin position="889"/>
        <end position="909"/>
    </location>
</feature>
<keyword evidence="2" id="KW-0436">Ligase</keyword>
<feature type="compositionally biased region" description="Polar residues" evidence="7">
    <location>
        <begin position="914"/>
        <end position="929"/>
    </location>
</feature>
<dbReference type="SUPFAM" id="SSF53807">
    <property type="entry name" value="Helical backbone' metal receptor"/>
    <property type="match status" value="1"/>
</dbReference>
<evidence type="ECO:0000256" key="5">
    <source>
        <dbReference type="ARBA" id="ARBA00022842"/>
    </source>
</evidence>
<keyword evidence="4" id="KW-0067">ATP-binding</keyword>
<dbReference type="PROSITE" id="PS51274">
    <property type="entry name" value="GATASE_COBBQ"/>
    <property type="match status" value="1"/>
</dbReference>
<dbReference type="GO" id="GO:0042242">
    <property type="term" value="F:cobyrinic acid a,c-diamide synthase activity"/>
    <property type="evidence" value="ECO:0007669"/>
    <property type="project" value="InterPro"/>
</dbReference>
<feature type="compositionally biased region" description="Gly residues" evidence="7">
    <location>
        <begin position="828"/>
        <end position="841"/>
    </location>
</feature>
<sequence>MKVIVFAGTQAGVGKTTVAVGVMAALRQRGLRVQGFKVGPDLTDPLLHEAATGRPSYNLDGWMLSKEYNLGRVRRASIDADVAIVEGAEGLFDGVEGDERGSTGEIAKWLGAPVILVLDCASLRPRSAAAVLKGCLAFDDEVVVAGVVLNNTKNDAHAKIIRDAITAADLGVEVYGAVRTLESADGATNFLTTGRGGVSGASSVDRRRQLAIVANKALMAGGGTSLGQSQVVAGGNEDGGASTKERGRSGGRDAAGKGGGGEKGDNRARGSGKASGDAGGHADHRSSLDGSNRSSLDGEEFVTGIAAHLADAVGAGVDLSALLAAAGDFVGDGDGDDDDENDDADPGVADPGDAEGAATSPPMSPSRNSENFGGRDMNKFPAIPESPKRAPATPKRGGGVDGSPNARKTPKKNNPLGRIGHALGHLRGVGGNAASHLIPRTFSGGGGGVRIGVARDAAFCHYYRENLALLEAAGAELVAFSPLAGDSLPTGCKGILFGGGYPEQHANALASNRPLRMAITAFAAGGGVIYGECGGLVFLSQSLTPLEGSTPRPMCGLAPFSTRGVATEHSGYATVTIRQGCPLFPAGAKVRGQVCRNSEIASEPNLSRDGAGAGGGWFAAYDVRPGGNFNDSGSDGEREATKRGGGDDDDDSSETGTPADSRRRKSLEGSWDDVRGEMVWEVKSPSPTGKSWSESSLVSRGGSSSSLAGKDGGGWQSIGRVEGYAWRNVLMSYARLHFGDDPRLARHFVEKCKQVPAAAAEAALKAAAAARNLSVSASSSMGSVGGGGFGSRQKSVGALSQLGEGGSSAGILDGVADSVWSTLDGDGDSPGRGGSGGGGALGNSNGNSAGSGLGGDSGGREKKSFRSSEPVTMPSHRRTQSEDTPDASRGGKTDRDRDGNRDRDRDGNDRALALSTSNGKTMLHSQSTGHLSSIVNGGVRRSASGSDLDLEALLSFPPAGGGGFGAAHSHSGGVGFGFDDVDGRGGLDGIGHLHSPASVPQPTPSRTCTIASLTPAATEIVHALGLQSRLVCVTDRCNFPQTVERKYPIVLRSRSVISPNGEIGRPSRLNPNHRQQSIGSAMLEAAGARPGGGTRGEGEYVGVSVDVEWLRRARPGLVLTQDACERCGKGAGALGGGGGESVVARALSMAGVLRDRDRDDDGDGRGDDGDGRGGGGGGSRGGGGTRVLAMDPQRLSEVMDVIVQVGAATGVEEIAVALVDSLRARLRAVAAAVSSAEKRPRVLSLEGLRPLAVGGHWLPEMKSLAGGSDELQEPGAPAVGLRWEQVLAYAPEVLILSPCVSPSPHQTLAELDRLASNPGFWAIPAVKNRRVYVVHHVLFSRAGPRLVNGVELLAKILHPSLAPDVAVREGGTVLKMTMEPGRQCRPRQLRQFFTPWGGAGATGEEFSKITDAPTPT</sequence>
<feature type="region of interest" description="Disordered" evidence="7">
    <location>
        <begin position="1153"/>
        <end position="1187"/>
    </location>
</feature>
<keyword evidence="6" id="KW-0315">Glutamine amidotransferase</keyword>
<feature type="region of interest" description="Disordered" evidence="7">
    <location>
        <begin position="331"/>
        <end position="417"/>
    </location>
</feature>
<keyword evidence="3" id="KW-0547">Nucleotide-binding</keyword>
<evidence type="ECO:0000256" key="6">
    <source>
        <dbReference type="ARBA" id="ARBA00022962"/>
    </source>
</evidence>
<feature type="region of interest" description="Disordered" evidence="7">
    <location>
        <begin position="821"/>
        <end position="929"/>
    </location>
</feature>
<feature type="region of interest" description="Disordered" evidence="7">
    <location>
        <begin position="628"/>
        <end position="712"/>
    </location>
</feature>
<proteinExistence type="predicted"/>
<dbReference type="InterPro" id="IPR002491">
    <property type="entry name" value="ABC_transptr_periplasmic_BD"/>
</dbReference>
<evidence type="ECO:0000256" key="3">
    <source>
        <dbReference type="ARBA" id="ARBA00022741"/>
    </source>
</evidence>
<feature type="compositionally biased region" description="Basic and acidic residues" evidence="7">
    <location>
        <begin position="243"/>
        <end position="268"/>
    </location>
</feature>
<name>A0A7R9TSL6_MICPS</name>
<dbReference type="InterPro" id="IPR004484">
    <property type="entry name" value="CbiA/CobB_synth"/>
</dbReference>
<dbReference type="Gene3D" id="3.40.50.1980">
    <property type="entry name" value="Nitrogenase molybdenum iron protein domain"/>
    <property type="match status" value="2"/>
</dbReference>
<feature type="compositionally biased region" description="Low complexity" evidence="7">
    <location>
        <begin position="346"/>
        <end position="358"/>
    </location>
</feature>
<dbReference type="Pfam" id="PF07685">
    <property type="entry name" value="GATase_3"/>
    <property type="match status" value="1"/>
</dbReference>
<feature type="compositionally biased region" description="Low complexity" evidence="7">
    <location>
        <begin position="691"/>
        <end position="706"/>
    </location>
</feature>
<dbReference type="PROSITE" id="PS50983">
    <property type="entry name" value="FE_B12_PBP"/>
    <property type="match status" value="1"/>
</dbReference>
<dbReference type="InterPro" id="IPR029062">
    <property type="entry name" value="Class_I_gatase-like"/>
</dbReference>
<feature type="domain" description="Fe/B12 periplasmic-binding" evidence="8">
    <location>
        <begin position="1009"/>
        <end position="1361"/>
    </location>
</feature>
<dbReference type="Gene3D" id="3.40.50.300">
    <property type="entry name" value="P-loop containing nucleotide triphosphate hydrolases"/>
    <property type="match status" value="1"/>
</dbReference>
<dbReference type="Pfam" id="PF01497">
    <property type="entry name" value="Peripla_BP_2"/>
    <property type="match status" value="1"/>
</dbReference>
<dbReference type="GO" id="GO:0005524">
    <property type="term" value="F:ATP binding"/>
    <property type="evidence" value="ECO:0007669"/>
    <property type="project" value="UniProtKB-KW"/>
</dbReference>
<evidence type="ECO:0000256" key="7">
    <source>
        <dbReference type="SAM" id="MobiDB-lite"/>
    </source>
</evidence>
<dbReference type="InterPro" id="IPR002586">
    <property type="entry name" value="CobQ/CobB/MinD/ParA_Nub-bd_dom"/>
</dbReference>
<accession>A0A7R9TSL6</accession>
<feature type="compositionally biased region" description="Gly residues" evidence="7">
    <location>
        <begin position="1172"/>
        <end position="1185"/>
    </location>
</feature>
<dbReference type="InterPro" id="IPR027417">
    <property type="entry name" value="P-loop_NTPase"/>
</dbReference>